<accession>A0A820BGW4</accession>
<dbReference type="AlphaFoldDB" id="A0A820BGW4"/>
<comment type="caution">
    <text evidence="1">The sequence shown here is derived from an EMBL/GenBank/DDBJ whole genome shotgun (WGS) entry which is preliminary data.</text>
</comment>
<dbReference type="Proteomes" id="UP000663844">
    <property type="component" value="Unassembled WGS sequence"/>
</dbReference>
<sequence length="95" mass="10971">LDLSMYLKNNQPKLIAGRTADGSITDYYNNETHLNNAIVRRAHHQTTYIIQLNAVSITGRNSHTHVYSTCYLYCTSFNTTGTKICINHWWSYNDK</sequence>
<evidence type="ECO:0000313" key="1">
    <source>
        <dbReference type="EMBL" id="CAF4206166.1"/>
    </source>
</evidence>
<dbReference type="EMBL" id="CAJOAZ010009570">
    <property type="protein sequence ID" value="CAF4206166.1"/>
    <property type="molecule type" value="Genomic_DNA"/>
</dbReference>
<name>A0A820BGW4_9BILA</name>
<organism evidence="1 2">
    <name type="scientific">Adineta steineri</name>
    <dbReference type="NCBI Taxonomy" id="433720"/>
    <lineage>
        <taxon>Eukaryota</taxon>
        <taxon>Metazoa</taxon>
        <taxon>Spiralia</taxon>
        <taxon>Gnathifera</taxon>
        <taxon>Rotifera</taxon>
        <taxon>Eurotatoria</taxon>
        <taxon>Bdelloidea</taxon>
        <taxon>Adinetida</taxon>
        <taxon>Adinetidae</taxon>
        <taxon>Adineta</taxon>
    </lineage>
</organism>
<feature type="non-terminal residue" evidence="1">
    <location>
        <position position="1"/>
    </location>
</feature>
<protein>
    <submittedName>
        <fullName evidence="1">Uncharacterized protein</fullName>
    </submittedName>
</protein>
<reference evidence="1" key="1">
    <citation type="submission" date="2021-02" db="EMBL/GenBank/DDBJ databases">
        <authorList>
            <person name="Nowell W R."/>
        </authorList>
    </citation>
    <scope>NUCLEOTIDE SEQUENCE</scope>
</reference>
<gene>
    <name evidence="1" type="ORF">OXD698_LOCUS41104</name>
</gene>
<evidence type="ECO:0000313" key="2">
    <source>
        <dbReference type="Proteomes" id="UP000663844"/>
    </source>
</evidence>
<proteinExistence type="predicted"/>